<comment type="subcellular location">
    <subcellularLocation>
        <location evidence="1">Cell membrane</location>
        <topology evidence="1">Multi-pass membrane protein</topology>
    </subcellularLocation>
</comment>
<evidence type="ECO:0000256" key="3">
    <source>
        <dbReference type="ARBA" id="ARBA00022475"/>
    </source>
</evidence>
<keyword evidence="4 7" id="KW-0812">Transmembrane</keyword>
<dbReference type="EMBL" id="JAMPKM010000004">
    <property type="protein sequence ID" value="MEP0817424.1"/>
    <property type="molecule type" value="Genomic_DNA"/>
</dbReference>
<keyword evidence="3" id="KW-1003">Cell membrane</keyword>
<dbReference type="RefSeq" id="WP_190438525.1">
    <property type="nucleotide sequence ID" value="NZ_JAMPKM010000004.1"/>
</dbReference>
<sequence length="315" mass="34045">MVLSPKFRLKEIASFFHQFSALLDAGLPVQQSLTLAGKDCSVAFQRSLQQASTNVAQGQDLATAMTLTPAVWSPWTLALIQIAEYSGSLAATCRKLAIAAEQQQRRARLYRSVTLAGGATVSSLLLLLVVLSQGSRNFLVQPGFWITVGLLLAGAYLLGTRSLTPSLYRSLARLPVLKPFLEAQSMLYFTELELPLTCGVPLLSALELVRDRIPNPELAKNLTIASQQVARGQTLSRSLQGKIPAIALQMIRTGEETGNLDAMLQKLAAYYEGELELKLRQLQGVLRPLSLLAGGAFVLVLGMQMVRSLLGALPG</sequence>
<keyword evidence="6 7" id="KW-0472">Membrane</keyword>
<dbReference type="InterPro" id="IPR018076">
    <property type="entry name" value="T2SS_GspF_dom"/>
</dbReference>
<reference evidence="9 10" key="1">
    <citation type="submission" date="2022-04" db="EMBL/GenBank/DDBJ databases">
        <title>Positive selection, recombination, and allopatry shape intraspecific diversity of widespread and dominant cyanobacteria.</title>
        <authorList>
            <person name="Wei J."/>
            <person name="Shu W."/>
            <person name="Hu C."/>
        </authorList>
    </citation>
    <scope>NUCLEOTIDE SEQUENCE [LARGE SCALE GENOMIC DNA]</scope>
    <source>
        <strain evidence="9 10">GB2-A4</strain>
    </source>
</reference>
<dbReference type="PANTHER" id="PTHR30012">
    <property type="entry name" value="GENERAL SECRETION PATHWAY PROTEIN"/>
    <property type="match status" value="1"/>
</dbReference>
<dbReference type="InterPro" id="IPR042094">
    <property type="entry name" value="T2SS_GspF_sf"/>
</dbReference>
<feature type="transmembrane region" description="Helical" evidence="7">
    <location>
        <begin position="138"/>
        <end position="159"/>
    </location>
</feature>
<evidence type="ECO:0000256" key="4">
    <source>
        <dbReference type="ARBA" id="ARBA00022692"/>
    </source>
</evidence>
<dbReference type="Proteomes" id="UP001464891">
    <property type="component" value="Unassembled WGS sequence"/>
</dbReference>
<evidence type="ECO:0000256" key="5">
    <source>
        <dbReference type="ARBA" id="ARBA00022989"/>
    </source>
</evidence>
<dbReference type="Pfam" id="PF00482">
    <property type="entry name" value="T2SSF"/>
    <property type="match status" value="2"/>
</dbReference>
<proteinExistence type="inferred from homology"/>
<name>A0ABV0J6L9_9CYAN</name>
<evidence type="ECO:0000313" key="9">
    <source>
        <dbReference type="EMBL" id="MEP0817424.1"/>
    </source>
</evidence>
<comment type="similarity">
    <text evidence="2">Belongs to the GSP F family.</text>
</comment>
<organism evidence="9 10">
    <name type="scientific">Trichocoleus desertorum GB2-A4</name>
    <dbReference type="NCBI Taxonomy" id="2933944"/>
    <lineage>
        <taxon>Bacteria</taxon>
        <taxon>Bacillati</taxon>
        <taxon>Cyanobacteriota</taxon>
        <taxon>Cyanophyceae</taxon>
        <taxon>Leptolyngbyales</taxon>
        <taxon>Trichocoleusaceae</taxon>
        <taxon>Trichocoleus</taxon>
    </lineage>
</organism>
<dbReference type="Gene3D" id="1.20.81.30">
    <property type="entry name" value="Type II secretion system (T2SS), domain F"/>
    <property type="match status" value="2"/>
</dbReference>
<dbReference type="InterPro" id="IPR003004">
    <property type="entry name" value="GspF/PilC"/>
</dbReference>
<evidence type="ECO:0000259" key="8">
    <source>
        <dbReference type="Pfam" id="PF00482"/>
    </source>
</evidence>
<evidence type="ECO:0000256" key="7">
    <source>
        <dbReference type="SAM" id="Phobius"/>
    </source>
</evidence>
<feature type="domain" description="Type II secretion system protein GspF" evidence="8">
    <location>
        <begin position="196"/>
        <end position="305"/>
    </location>
</feature>
<comment type="caution">
    <text evidence="9">The sequence shown here is derived from an EMBL/GenBank/DDBJ whole genome shotgun (WGS) entry which is preliminary data.</text>
</comment>
<gene>
    <name evidence="9" type="ORF">NC998_09985</name>
</gene>
<evidence type="ECO:0000313" key="10">
    <source>
        <dbReference type="Proteomes" id="UP001464891"/>
    </source>
</evidence>
<feature type="transmembrane region" description="Helical" evidence="7">
    <location>
        <begin position="113"/>
        <end position="132"/>
    </location>
</feature>
<dbReference type="PANTHER" id="PTHR30012:SF0">
    <property type="entry name" value="TYPE II SECRETION SYSTEM PROTEIN F-RELATED"/>
    <property type="match status" value="1"/>
</dbReference>
<evidence type="ECO:0000256" key="1">
    <source>
        <dbReference type="ARBA" id="ARBA00004651"/>
    </source>
</evidence>
<evidence type="ECO:0000256" key="2">
    <source>
        <dbReference type="ARBA" id="ARBA00005745"/>
    </source>
</evidence>
<feature type="domain" description="Type II secretion system protein GspF" evidence="8">
    <location>
        <begin position="15"/>
        <end position="116"/>
    </location>
</feature>
<protein>
    <submittedName>
        <fullName evidence="9">Type II secretion system F family protein</fullName>
    </submittedName>
</protein>
<evidence type="ECO:0000256" key="6">
    <source>
        <dbReference type="ARBA" id="ARBA00023136"/>
    </source>
</evidence>
<accession>A0ABV0J6L9</accession>
<feature type="transmembrane region" description="Helical" evidence="7">
    <location>
        <begin position="285"/>
        <end position="306"/>
    </location>
</feature>
<keyword evidence="10" id="KW-1185">Reference proteome</keyword>
<keyword evidence="5 7" id="KW-1133">Transmembrane helix</keyword>